<evidence type="ECO:0000256" key="1">
    <source>
        <dbReference type="SAM" id="SignalP"/>
    </source>
</evidence>
<sequence>MMKKTLIKQIAMIGAVVVGMLAFGGTTQASAANYHFNSRTITYHVSASSKRWKNIWAKAIHNFDNNGTIKLKAASKKKAKMQLTTFSNTGHYKGVLGPIEASFGTNEKVFTHTYVKLNWKLMNKYGYTNKQRMCVATNRIAGALGLSDSSAKNSVLNDNEWNYRLTAGDKLAIAKAYKGVK</sequence>
<name>A0ABQ0WXH3_9LACO</name>
<feature type="chain" id="PRO_5046575132" evidence="1">
    <location>
        <begin position="32"/>
        <end position="181"/>
    </location>
</feature>
<dbReference type="SUPFAM" id="SSF55486">
    <property type="entry name" value="Metalloproteases ('zincins'), catalytic domain"/>
    <property type="match status" value="1"/>
</dbReference>
<comment type="caution">
    <text evidence="2">The sequence shown here is derived from an EMBL/GenBank/DDBJ whole genome shotgun (WGS) entry which is preliminary data.</text>
</comment>
<protein>
    <submittedName>
        <fullName evidence="2">Uncharacterized protein</fullName>
    </submittedName>
</protein>
<evidence type="ECO:0000313" key="3">
    <source>
        <dbReference type="Proteomes" id="UP000321794"/>
    </source>
</evidence>
<accession>A0ABQ0WXH3</accession>
<dbReference type="Gene3D" id="3.40.390.10">
    <property type="entry name" value="Collagenase (Catalytic Domain)"/>
    <property type="match status" value="1"/>
</dbReference>
<keyword evidence="1" id="KW-0732">Signal</keyword>
<dbReference type="InterPro" id="IPR024079">
    <property type="entry name" value="MetalloPept_cat_dom_sf"/>
</dbReference>
<dbReference type="RefSeq" id="WP_057730493.1">
    <property type="nucleotide sequence ID" value="NZ_BJZK01000023.1"/>
</dbReference>
<proteinExistence type="predicted"/>
<gene>
    <name evidence="2" type="ORF">LZY01_17820</name>
</gene>
<reference evidence="2 3" key="1">
    <citation type="submission" date="2019-07" db="EMBL/GenBank/DDBJ databases">
        <title>Whole genome shotgun sequence of Lactobacillus zymae NBRC 107157.</title>
        <authorList>
            <person name="Hosoyama A."/>
            <person name="Uohara A."/>
            <person name="Ohji S."/>
            <person name="Ichikawa N."/>
        </authorList>
    </citation>
    <scope>NUCLEOTIDE SEQUENCE [LARGE SCALE GENOMIC DNA]</scope>
    <source>
        <strain evidence="2 3">NBRC 107157</strain>
    </source>
</reference>
<organism evidence="2 3">
    <name type="scientific">Levilactobacillus zymae</name>
    <dbReference type="NCBI Taxonomy" id="267363"/>
    <lineage>
        <taxon>Bacteria</taxon>
        <taxon>Bacillati</taxon>
        <taxon>Bacillota</taxon>
        <taxon>Bacilli</taxon>
        <taxon>Lactobacillales</taxon>
        <taxon>Lactobacillaceae</taxon>
        <taxon>Levilactobacillus</taxon>
    </lineage>
</organism>
<feature type="signal peptide" evidence="1">
    <location>
        <begin position="1"/>
        <end position="31"/>
    </location>
</feature>
<keyword evidence="3" id="KW-1185">Reference proteome</keyword>
<dbReference type="EMBL" id="BJZK01000023">
    <property type="protein sequence ID" value="GEO72614.1"/>
    <property type="molecule type" value="Genomic_DNA"/>
</dbReference>
<evidence type="ECO:0000313" key="2">
    <source>
        <dbReference type="EMBL" id="GEO72614.1"/>
    </source>
</evidence>
<dbReference type="Proteomes" id="UP000321794">
    <property type="component" value="Unassembled WGS sequence"/>
</dbReference>